<evidence type="ECO:0000313" key="1">
    <source>
        <dbReference type="EMBL" id="TMS12688.1"/>
    </source>
</evidence>
<evidence type="ECO:0000313" key="2">
    <source>
        <dbReference type="Proteomes" id="UP000793456"/>
    </source>
</evidence>
<dbReference type="EMBL" id="CM011685">
    <property type="protein sequence ID" value="TMS12688.1"/>
    <property type="molecule type" value="Genomic_DNA"/>
</dbReference>
<protein>
    <submittedName>
        <fullName evidence="1">Uncharacterized protein</fullName>
    </submittedName>
</protein>
<organism evidence="1 2">
    <name type="scientific">Larimichthys crocea</name>
    <name type="common">Large yellow croaker</name>
    <name type="synonym">Pseudosciaena crocea</name>
    <dbReference type="NCBI Taxonomy" id="215358"/>
    <lineage>
        <taxon>Eukaryota</taxon>
        <taxon>Metazoa</taxon>
        <taxon>Chordata</taxon>
        <taxon>Craniata</taxon>
        <taxon>Vertebrata</taxon>
        <taxon>Euteleostomi</taxon>
        <taxon>Actinopterygii</taxon>
        <taxon>Neopterygii</taxon>
        <taxon>Teleostei</taxon>
        <taxon>Neoteleostei</taxon>
        <taxon>Acanthomorphata</taxon>
        <taxon>Eupercaria</taxon>
        <taxon>Sciaenidae</taxon>
        <taxon>Larimichthys</taxon>
    </lineage>
</organism>
<comment type="caution">
    <text evidence="1">The sequence shown here is derived from an EMBL/GenBank/DDBJ whole genome shotgun (WGS) entry which is preliminary data.</text>
</comment>
<name>A0ACD3QZW2_LARCR</name>
<keyword evidence="2" id="KW-1185">Reference proteome</keyword>
<gene>
    <name evidence="1" type="ORF">E3U43_017646</name>
</gene>
<reference evidence="1" key="1">
    <citation type="submission" date="2018-11" db="EMBL/GenBank/DDBJ databases">
        <title>The sequence and de novo assembly of Larimichthys crocea genome using PacBio and Hi-C technologies.</title>
        <authorList>
            <person name="Xu P."/>
            <person name="Chen B."/>
            <person name="Zhou Z."/>
            <person name="Ke Q."/>
            <person name="Wu Y."/>
            <person name="Bai H."/>
            <person name="Pu F."/>
        </authorList>
    </citation>
    <scope>NUCLEOTIDE SEQUENCE</scope>
    <source>
        <tissue evidence="1">Muscle</tissue>
    </source>
</reference>
<accession>A0ACD3QZW2</accession>
<sequence>MVVVILTLVKSSVPDGKTDDKETIKSIIKVVVFLTPVFGVTWIFGFAMFILDDGPFKDISSYSFTILNSFQGFFLLITGCFAEQRVREEVLKLIMAKSKSSSDSTKKIDFKHMLKRQMKAEAKRKAAGEYTKTVLLCGVILADISILTCSQGHVDV</sequence>
<proteinExistence type="predicted"/>
<dbReference type="Proteomes" id="UP000793456">
    <property type="component" value="Chromosome XII"/>
</dbReference>